<feature type="chain" id="PRO_5001931164" evidence="1">
    <location>
        <begin position="19"/>
        <end position="162"/>
    </location>
</feature>
<protein>
    <submittedName>
        <fullName evidence="2">Uncharacterized protein</fullName>
    </submittedName>
</protein>
<geneLocation type="plasmid" evidence="2">
    <name>pSRC119-A/C</name>
</geneLocation>
<keyword evidence="1" id="KW-0732">Signal</keyword>
<dbReference type="GeneID" id="57334891"/>
<reference evidence="2" key="1">
    <citation type="journal article" date="2015" name="J. Antimicrob. Chemother.">
        <title>A type 2 A/C2 plasmid carrying the aacC4 apramycin resistance gene and the erm(42) erythromycin resistance gene recovered from two Salmonella enterica serovars.</title>
        <authorList>
            <person name="Harmer C.J."/>
            <person name="Holt K.E."/>
            <person name="Hall R.M."/>
        </authorList>
    </citation>
    <scope>NUCLEOTIDE SEQUENCE</scope>
    <source>
        <strain evidence="2">SRC119</strain>
        <plasmid evidence="2">pSRC119-A/C</plasmid>
    </source>
</reference>
<keyword evidence="2" id="KW-0614">Plasmid</keyword>
<sequence>MFGTIILTAMLTTSSATAEDAGKNIASGLAAASASQMGQAVMPTLATSSAIAKSAGKGMVSGLAAATASYIPQDELSFTRSYKNSEAVDMAKGLGTLKEAPEFLYVVTDVNANMAVKCKRVWEPQSLALSPVIVELVELRKTNNKDSYEQALSHLDCSMFTD</sequence>
<proteinExistence type="predicted"/>
<evidence type="ECO:0000256" key="1">
    <source>
        <dbReference type="SAM" id="SignalP"/>
    </source>
</evidence>
<dbReference type="EMBL" id="KM670336">
    <property type="protein sequence ID" value="AIT72625.1"/>
    <property type="molecule type" value="Genomic_DNA"/>
</dbReference>
<accession>A0A097J0E6</accession>
<name>A0A097J0E6_SALSE</name>
<dbReference type="RefSeq" id="WP_000468105.1">
    <property type="nucleotide sequence ID" value="NZ_KM670336.1"/>
</dbReference>
<evidence type="ECO:0000313" key="2">
    <source>
        <dbReference type="EMBL" id="AIT72625.1"/>
    </source>
</evidence>
<dbReference type="AlphaFoldDB" id="A0A097J0E6"/>
<organism evidence="2">
    <name type="scientific">Salmonella senftenberg</name>
    <dbReference type="NCBI Taxonomy" id="28150"/>
    <lineage>
        <taxon>Bacteria</taxon>
        <taxon>Pseudomonadati</taxon>
        <taxon>Pseudomonadota</taxon>
        <taxon>Gammaproteobacteria</taxon>
        <taxon>Enterobacterales</taxon>
        <taxon>Enterobacteriaceae</taxon>
        <taxon>Salmonella</taxon>
    </lineage>
</organism>
<feature type="signal peptide" evidence="1">
    <location>
        <begin position="1"/>
        <end position="18"/>
    </location>
</feature>